<protein>
    <submittedName>
        <fullName evidence="3">Helix-turn-helix domain-containing protein</fullName>
    </submittedName>
</protein>
<dbReference type="InterPro" id="IPR009057">
    <property type="entry name" value="Homeodomain-like_sf"/>
</dbReference>
<organism evidence="3 4">
    <name type="scientific">Streptomyces rimosus subsp. rimosus (strain ATCC 10970 / DSM 40260 / JCM 4667 / NRRL 2234)</name>
    <dbReference type="NCBI Taxonomy" id="1265868"/>
    <lineage>
        <taxon>Bacteria</taxon>
        <taxon>Bacillati</taxon>
        <taxon>Actinomycetota</taxon>
        <taxon>Actinomycetes</taxon>
        <taxon>Kitasatosporales</taxon>
        <taxon>Streptomycetaceae</taxon>
        <taxon>Streptomyces</taxon>
    </lineage>
</organism>
<feature type="domain" description="DNA-binding" evidence="2">
    <location>
        <begin position="3"/>
        <end position="74"/>
    </location>
</feature>
<dbReference type="Proteomes" id="UP000011074">
    <property type="component" value="Chromosome"/>
</dbReference>
<evidence type="ECO:0000259" key="2">
    <source>
        <dbReference type="Pfam" id="PF13011"/>
    </source>
</evidence>
<sequence>MPHPHARLTVHGRRLLVERVRAGRPVAQVAEEMGISRTTAHTGVRRWRAEGDPGLHDRSSRPLTTPHRTPADVENRICELRRDCKLSPARIGPTWAHPARRSTAS</sequence>
<gene>
    <name evidence="3" type="ORF">SRIM_005370</name>
</gene>
<accession>L8EGZ9</accession>
<reference evidence="3" key="2">
    <citation type="submission" date="2020-01" db="EMBL/GenBank/DDBJ databases">
        <authorList>
            <person name="Algora L."/>
            <person name="Schniete J.K."/>
            <person name="MacFadyen A."/>
            <person name="Hoskisson P.A."/>
            <person name="Hunter I.S."/>
            <person name="Herron P.R."/>
        </authorList>
    </citation>
    <scope>NUCLEOTIDE SEQUENCE</scope>
    <source>
        <strain evidence="3">ATCC 10970</strain>
    </source>
</reference>
<reference evidence="3" key="1">
    <citation type="submission" date="2012-12" db="EMBL/GenBank/DDBJ databases">
        <authorList>
            <person name="Pethick F.E."/>
            <person name="MacFadyen A.C."/>
            <person name="Tang Z."/>
            <person name="Sangal V."/>
            <person name="Tze-Tze L."/>
            <person name="Chu J."/>
            <person name="Guo M."/>
            <person name="Kirby R."/>
            <person name="Hoskisson P.A."/>
            <person name="Herron P.R."/>
            <person name="Hunter I.S."/>
        </authorList>
    </citation>
    <scope>NUCLEOTIDE SEQUENCE</scope>
    <source>
        <strain evidence="3">ATCC 10970</strain>
    </source>
</reference>
<evidence type="ECO:0000256" key="1">
    <source>
        <dbReference type="SAM" id="MobiDB-lite"/>
    </source>
</evidence>
<feature type="region of interest" description="Disordered" evidence="1">
    <location>
        <begin position="32"/>
        <end position="74"/>
    </location>
</feature>
<reference evidence="3" key="3">
    <citation type="journal article" date="2021" name="bioRxiv">
        <title>Bilateral symmetry of linear streptomycete chromosomes.</title>
        <authorList>
            <person name="Algora-Gallardo L."/>
            <person name="Schniete J.K."/>
            <person name="Mark D.R."/>
            <person name="Hunter I.S."/>
            <person name="Herron P.R."/>
        </authorList>
    </citation>
    <scope>NUCLEOTIDE SEQUENCE</scope>
    <source>
        <strain evidence="3">ATCC 10970</strain>
    </source>
</reference>
<dbReference type="InterPro" id="IPR024967">
    <property type="entry name" value="DNA-bd_IS481-type"/>
</dbReference>
<evidence type="ECO:0000313" key="3">
    <source>
        <dbReference type="EMBL" id="QST79680.1"/>
    </source>
</evidence>
<feature type="compositionally biased region" description="Basic and acidic residues" evidence="1">
    <location>
        <begin position="47"/>
        <end position="60"/>
    </location>
</feature>
<dbReference type="SUPFAM" id="SSF46689">
    <property type="entry name" value="Homeodomain-like"/>
    <property type="match status" value="1"/>
</dbReference>
<proteinExistence type="predicted"/>
<dbReference type="AlphaFoldDB" id="L8EGZ9"/>
<evidence type="ECO:0000313" key="4">
    <source>
        <dbReference type="Proteomes" id="UP000011074"/>
    </source>
</evidence>
<dbReference type="Pfam" id="PF13011">
    <property type="entry name" value="LZ_Tnp_IS481"/>
    <property type="match status" value="1"/>
</dbReference>
<name>L8EGZ9_STRR1</name>
<dbReference type="EMBL" id="CP048261">
    <property type="protein sequence ID" value="QST79680.1"/>
    <property type="molecule type" value="Genomic_DNA"/>
</dbReference>